<keyword evidence="6 10" id="KW-0028">Amino-acid biosynthesis</keyword>
<dbReference type="PANTHER" id="PTHR43331">
    <property type="entry name" value="HOMOSERINE DEHYDROGENASE"/>
    <property type="match status" value="1"/>
</dbReference>
<comment type="pathway">
    <text evidence="2 10">Amino-acid biosynthesis; L-methionine biosynthesis via de novo pathway; L-homoserine from L-aspartate: step 3/3.</text>
</comment>
<comment type="similarity">
    <text evidence="3 11">Belongs to the homoserine dehydrogenase family.</text>
</comment>
<dbReference type="Pfam" id="PF00742">
    <property type="entry name" value="Homoserine_dh"/>
    <property type="match status" value="1"/>
</dbReference>
<comment type="catalytic activity">
    <reaction evidence="10">
        <text>L-homoserine + NADP(+) = L-aspartate 4-semialdehyde + NADPH + H(+)</text>
        <dbReference type="Rhea" id="RHEA:15761"/>
        <dbReference type="ChEBI" id="CHEBI:15378"/>
        <dbReference type="ChEBI" id="CHEBI:57476"/>
        <dbReference type="ChEBI" id="CHEBI:57783"/>
        <dbReference type="ChEBI" id="CHEBI:58349"/>
        <dbReference type="ChEBI" id="CHEBI:537519"/>
        <dbReference type="EC" id="1.1.1.3"/>
    </reaction>
</comment>
<evidence type="ECO:0000259" key="13">
    <source>
        <dbReference type="Pfam" id="PF03447"/>
    </source>
</evidence>
<dbReference type="Pfam" id="PF03447">
    <property type="entry name" value="NAD_binding_3"/>
    <property type="match status" value="1"/>
</dbReference>
<name>A0ABY4CQH2_9BACL</name>
<dbReference type="PANTHER" id="PTHR43331:SF1">
    <property type="entry name" value="HOMOSERINE DEHYDROGENASE"/>
    <property type="match status" value="1"/>
</dbReference>
<evidence type="ECO:0000256" key="1">
    <source>
        <dbReference type="ARBA" id="ARBA00005056"/>
    </source>
</evidence>
<comment type="pathway">
    <text evidence="1 10">Amino-acid biosynthesis; L-threonine biosynthesis; L-threonine from L-aspartate: step 3/5.</text>
</comment>
<dbReference type="PROSITE" id="PS51257">
    <property type="entry name" value="PROKAR_LIPOPROTEIN"/>
    <property type="match status" value="1"/>
</dbReference>
<gene>
    <name evidence="14" type="ORF">LSG31_10375</name>
</gene>
<dbReference type="SUPFAM" id="SSF55347">
    <property type="entry name" value="Glyceraldehyde-3-phosphate dehydrogenase-like, C-terminal domain"/>
    <property type="match status" value="1"/>
</dbReference>
<keyword evidence="9 10" id="KW-0486">Methionine biosynthesis</keyword>
<dbReference type="Gene3D" id="3.40.50.720">
    <property type="entry name" value="NAD(P)-binding Rossmann-like Domain"/>
    <property type="match status" value="1"/>
</dbReference>
<evidence type="ECO:0000313" key="14">
    <source>
        <dbReference type="EMBL" id="UOF92519.1"/>
    </source>
</evidence>
<evidence type="ECO:0000256" key="7">
    <source>
        <dbReference type="ARBA" id="ARBA00022697"/>
    </source>
</evidence>
<dbReference type="InterPro" id="IPR019811">
    <property type="entry name" value="HDH_CS"/>
</dbReference>
<feature type="domain" description="Aspartate/homoserine dehydrogenase NAD-binding" evidence="13">
    <location>
        <begin position="10"/>
        <end position="129"/>
    </location>
</feature>
<protein>
    <recommendedName>
        <fullName evidence="5 10">Homoserine dehydrogenase</fullName>
        <ecNumber evidence="4 10">1.1.1.3</ecNumber>
    </recommendedName>
</protein>
<evidence type="ECO:0000259" key="12">
    <source>
        <dbReference type="Pfam" id="PF00742"/>
    </source>
</evidence>
<dbReference type="PROSITE" id="PS01042">
    <property type="entry name" value="HOMOSER_DHGENASE"/>
    <property type="match status" value="1"/>
</dbReference>
<evidence type="ECO:0000256" key="4">
    <source>
        <dbReference type="ARBA" id="ARBA00013213"/>
    </source>
</evidence>
<dbReference type="Gene3D" id="3.30.360.10">
    <property type="entry name" value="Dihydrodipicolinate Reductase, domain 2"/>
    <property type="match status" value="1"/>
</dbReference>
<reference evidence="14" key="1">
    <citation type="submission" date="2021-12" db="EMBL/GenBank/DDBJ databases">
        <title>Alicyclobacillaceae gen. nov., sp. nov., isolated from chalcocite enrichment system.</title>
        <authorList>
            <person name="Jiang Z."/>
        </authorList>
    </citation>
    <scope>NUCLEOTIDE SEQUENCE</scope>
    <source>
        <strain evidence="14">MYW30-H2</strain>
    </source>
</reference>
<keyword evidence="15" id="KW-1185">Reference proteome</keyword>
<evidence type="ECO:0000256" key="9">
    <source>
        <dbReference type="ARBA" id="ARBA00023167"/>
    </source>
</evidence>
<sequence>MDKVKIALLGLGTVGCGVLKGLKQHRGKIEKTLGKELELCSILVRSPYKKRNVEVPSELLTTSIEEVFSDPGLSVVIEAMGGLEPALSYVKLALHQGCHVITANKALIAKYGQELHELAAAKGVQLLYEASVGGAIPIISTVRHFLKVNEVYKLYGILNGTTNYILTKMWEREESYQKILLEAQSLGYAEADPTADVEGYDALHKLTILTNLCFGITPDLERIARTGIADISVDELKLAYHFGYRIKLLASVEKKNGNIHLKVAPSLLPLSHPLASVDDVVNAVCIQTDLAGELTFFGRGAGELPTASAVLEDLFYLLRNQNQNSTPDASIEKVELDYAQSASEYFLYLQVPEKQADEQLSKLLHLLRKEGIYVHNATQVLDKNGFISIGARMTCHSTNTLKNISYHFGEKITIREVLEQGDDSVYAASVNL</sequence>
<dbReference type="NCBIfam" id="NF004976">
    <property type="entry name" value="PRK06349.1"/>
    <property type="match status" value="1"/>
</dbReference>
<dbReference type="EC" id="1.1.1.3" evidence="4 10"/>
<dbReference type="InterPro" id="IPR005106">
    <property type="entry name" value="Asp/hSer_DH_NAD-bd"/>
</dbReference>
<keyword evidence="10" id="KW-0521">NADP</keyword>
<evidence type="ECO:0000256" key="6">
    <source>
        <dbReference type="ARBA" id="ARBA00022605"/>
    </source>
</evidence>
<evidence type="ECO:0000256" key="5">
    <source>
        <dbReference type="ARBA" id="ARBA00013376"/>
    </source>
</evidence>
<keyword evidence="8 10" id="KW-0560">Oxidoreductase</keyword>
<dbReference type="InterPro" id="IPR036291">
    <property type="entry name" value="NAD(P)-bd_dom_sf"/>
</dbReference>
<evidence type="ECO:0000256" key="8">
    <source>
        <dbReference type="ARBA" id="ARBA00023002"/>
    </source>
</evidence>
<dbReference type="SUPFAM" id="SSF51735">
    <property type="entry name" value="NAD(P)-binding Rossmann-fold domains"/>
    <property type="match status" value="1"/>
</dbReference>
<dbReference type="InterPro" id="IPR001342">
    <property type="entry name" value="HDH_cat"/>
</dbReference>
<dbReference type="PIRSF" id="PIRSF000098">
    <property type="entry name" value="Homoser_dehydrog"/>
    <property type="match status" value="1"/>
</dbReference>
<evidence type="ECO:0000256" key="2">
    <source>
        <dbReference type="ARBA" id="ARBA00005062"/>
    </source>
</evidence>
<evidence type="ECO:0000256" key="10">
    <source>
        <dbReference type="RuleBase" id="RU000579"/>
    </source>
</evidence>
<dbReference type="Gene3D" id="3.30.70.260">
    <property type="match status" value="1"/>
</dbReference>
<accession>A0ABY4CQH2</accession>
<feature type="domain" description="Homoserine dehydrogenase catalytic" evidence="12">
    <location>
        <begin position="137"/>
        <end position="314"/>
    </location>
</feature>
<dbReference type="InterPro" id="IPR016204">
    <property type="entry name" value="HDH"/>
</dbReference>
<dbReference type="Proteomes" id="UP000830167">
    <property type="component" value="Chromosome"/>
</dbReference>
<dbReference type="RefSeq" id="WP_347439188.1">
    <property type="nucleotide sequence ID" value="NZ_CP089291.1"/>
</dbReference>
<evidence type="ECO:0000256" key="11">
    <source>
        <dbReference type="RuleBase" id="RU004171"/>
    </source>
</evidence>
<keyword evidence="7 10" id="KW-0791">Threonine biosynthesis</keyword>
<proteinExistence type="inferred from homology"/>
<organism evidence="14 15">
    <name type="scientific">Fodinisporobacter ferrooxydans</name>
    <dbReference type="NCBI Taxonomy" id="2901836"/>
    <lineage>
        <taxon>Bacteria</taxon>
        <taxon>Bacillati</taxon>
        <taxon>Bacillota</taxon>
        <taxon>Bacilli</taxon>
        <taxon>Bacillales</taxon>
        <taxon>Alicyclobacillaceae</taxon>
        <taxon>Fodinisporobacter</taxon>
    </lineage>
</organism>
<evidence type="ECO:0000256" key="3">
    <source>
        <dbReference type="ARBA" id="ARBA00006753"/>
    </source>
</evidence>
<dbReference type="EMBL" id="CP089291">
    <property type="protein sequence ID" value="UOF92519.1"/>
    <property type="molecule type" value="Genomic_DNA"/>
</dbReference>
<evidence type="ECO:0000313" key="15">
    <source>
        <dbReference type="Proteomes" id="UP000830167"/>
    </source>
</evidence>